<organism evidence="1 2">
    <name type="scientific">Rhabditophanes sp. KR3021</name>
    <dbReference type="NCBI Taxonomy" id="114890"/>
    <lineage>
        <taxon>Eukaryota</taxon>
        <taxon>Metazoa</taxon>
        <taxon>Ecdysozoa</taxon>
        <taxon>Nematoda</taxon>
        <taxon>Chromadorea</taxon>
        <taxon>Rhabditida</taxon>
        <taxon>Tylenchina</taxon>
        <taxon>Panagrolaimomorpha</taxon>
        <taxon>Strongyloidoidea</taxon>
        <taxon>Alloionematidae</taxon>
        <taxon>Rhabditophanes</taxon>
    </lineage>
</organism>
<dbReference type="WBParaSite" id="RSKR_0000726200.1">
    <property type="protein sequence ID" value="RSKR_0000726200.1"/>
    <property type="gene ID" value="RSKR_0000726200"/>
</dbReference>
<accession>A0AC35U3B9</accession>
<proteinExistence type="predicted"/>
<evidence type="ECO:0000313" key="1">
    <source>
        <dbReference type="Proteomes" id="UP000095286"/>
    </source>
</evidence>
<evidence type="ECO:0000313" key="2">
    <source>
        <dbReference type="WBParaSite" id="RSKR_0000726200.1"/>
    </source>
</evidence>
<dbReference type="Proteomes" id="UP000095286">
    <property type="component" value="Unplaced"/>
</dbReference>
<sequence length="378" mass="41946">MSKASKPKPLAAREKETAQIYDAVCYAIKHQSFCSMYISGKPGTGKSATMDIIAESLSKRKDIDVFTINCVSSHTKTALYNVISMKCMNTTFHCSQALKNIEIHFKERNKPLLLVLDEIDYLHGHNPLLLYIIYDWPTLFKGKVFVIGVANTLDLTHRMLPKLKGNEAPLTINFMPYTSNEIAMIINNTLIKEGDLDQAAIQLCSKRIAAQTGDVRSALTTARQCLRSGNVDSDEDNDEDNDEENEIVKDEPKTPAVKKSAYAKIFANLNSVSASPIVRTKIPNQPKIIMAIILKLSLKLKTPAITEAMLAKAYEKVQPILKAAPCNRFEIKDALSLLESQSYIRVKNGKYTLGVDAGAALKAIADHQMISEIEKLNI</sequence>
<reference evidence="2" key="1">
    <citation type="submission" date="2016-11" db="UniProtKB">
        <authorList>
            <consortium name="WormBaseParasite"/>
        </authorList>
    </citation>
    <scope>IDENTIFICATION</scope>
    <source>
        <strain evidence="2">KR3021</strain>
    </source>
</reference>
<name>A0AC35U3B9_9BILA</name>
<protein>
    <submittedName>
        <fullName evidence="2">ATPase_AAA_core domain-containing protein</fullName>
    </submittedName>
</protein>